<evidence type="ECO:0000313" key="3">
    <source>
        <dbReference type="Proteomes" id="UP000663419"/>
    </source>
</evidence>
<dbReference type="AlphaFoldDB" id="A0A8A1LJB1"/>
<feature type="compositionally biased region" description="Low complexity" evidence="1">
    <location>
        <begin position="49"/>
        <end position="58"/>
    </location>
</feature>
<reference evidence="2" key="1">
    <citation type="submission" date="2021-01" db="EMBL/GenBank/DDBJ databases">
        <title>Chromosome-level genome assembly of a human fungal pathogen reveals clustering of transcriptionally co-regulated genes.</title>
        <authorList>
            <person name="Voorhies M."/>
            <person name="Cohen S."/>
            <person name="Shea T.P."/>
            <person name="Petrus S."/>
            <person name="Munoz J.F."/>
            <person name="Poplawski S."/>
            <person name="Goldman W.E."/>
            <person name="Michael T."/>
            <person name="Cuomo C.A."/>
            <person name="Sil A."/>
            <person name="Beyhan S."/>
        </authorList>
    </citation>
    <scope>NUCLEOTIDE SEQUENCE</scope>
    <source>
        <strain evidence="2">H88</strain>
    </source>
</reference>
<evidence type="ECO:0000256" key="1">
    <source>
        <dbReference type="SAM" id="MobiDB-lite"/>
    </source>
</evidence>
<gene>
    <name evidence="2" type="ORF">I7I53_00178</name>
</gene>
<sequence>MQAAGQRGRAPPSCGEPGACTLAEARQGPTINPIGVRRMEDEGDEFEASRTVFRVSRSSSHHPPK</sequence>
<dbReference type="VEuPathDB" id="FungiDB:I7I53_00178"/>
<feature type="region of interest" description="Disordered" evidence="1">
    <location>
        <begin position="1"/>
        <end position="65"/>
    </location>
</feature>
<organism evidence="2 3">
    <name type="scientific">Ajellomyces capsulatus (strain H88)</name>
    <name type="common">Darling's disease fungus</name>
    <name type="synonym">Histoplasma capsulatum</name>
    <dbReference type="NCBI Taxonomy" id="544711"/>
    <lineage>
        <taxon>Eukaryota</taxon>
        <taxon>Fungi</taxon>
        <taxon>Dikarya</taxon>
        <taxon>Ascomycota</taxon>
        <taxon>Pezizomycotina</taxon>
        <taxon>Eurotiomycetes</taxon>
        <taxon>Eurotiomycetidae</taxon>
        <taxon>Onygenales</taxon>
        <taxon>Ajellomycetaceae</taxon>
        <taxon>Histoplasma</taxon>
    </lineage>
</organism>
<dbReference type="EMBL" id="CP069104">
    <property type="protein sequence ID" value="QSS53045.1"/>
    <property type="molecule type" value="Genomic_DNA"/>
</dbReference>
<evidence type="ECO:0000313" key="2">
    <source>
        <dbReference type="EMBL" id="QSS53045.1"/>
    </source>
</evidence>
<protein>
    <submittedName>
        <fullName evidence="2">Uncharacterized protein</fullName>
    </submittedName>
</protein>
<name>A0A8A1LJB1_AJEC8</name>
<proteinExistence type="predicted"/>
<dbReference type="Proteomes" id="UP000663419">
    <property type="component" value="Chromosome 3"/>
</dbReference>
<accession>A0A8A1LJB1</accession>